<evidence type="ECO:0000313" key="1">
    <source>
        <dbReference type="EMBL" id="KAJ0179735.1"/>
    </source>
</evidence>
<comment type="caution">
    <text evidence="1">The sequence shown here is derived from an EMBL/GenBank/DDBJ whole genome shotgun (WGS) entry which is preliminary data.</text>
</comment>
<evidence type="ECO:0000313" key="2">
    <source>
        <dbReference type="Proteomes" id="UP000824533"/>
    </source>
</evidence>
<proteinExistence type="predicted"/>
<keyword evidence="2" id="KW-1185">Reference proteome</keyword>
<protein>
    <submittedName>
        <fullName evidence="1">Uncharacterized protein</fullName>
    </submittedName>
</protein>
<gene>
    <name evidence="1" type="ORF">K1T71_004326</name>
</gene>
<name>A0ACC1D7F7_9NEOP</name>
<reference evidence="1 2" key="1">
    <citation type="journal article" date="2021" name="Front. Genet.">
        <title>Chromosome-Level Genome Assembly Reveals Significant Gene Expansion in the Toll and IMD Signaling Pathways of Dendrolimus kikuchii.</title>
        <authorList>
            <person name="Zhou J."/>
            <person name="Wu P."/>
            <person name="Xiong Z."/>
            <person name="Liu N."/>
            <person name="Zhao N."/>
            <person name="Ji M."/>
            <person name="Qiu Y."/>
            <person name="Yang B."/>
        </authorList>
    </citation>
    <scope>NUCLEOTIDE SEQUENCE [LARGE SCALE GENOMIC DNA]</scope>
    <source>
        <strain evidence="1">Ann1</strain>
    </source>
</reference>
<dbReference type="Proteomes" id="UP000824533">
    <property type="component" value="Linkage Group LG07"/>
</dbReference>
<organism evidence="1 2">
    <name type="scientific">Dendrolimus kikuchii</name>
    <dbReference type="NCBI Taxonomy" id="765133"/>
    <lineage>
        <taxon>Eukaryota</taxon>
        <taxon>Metazoa</taxon>
        <taxon>Ecdysozoa</taxon>
        <taxon>Arthropoda</taxon>
        <taxon>Hexapoda</taxon>
        <taxon>Insecta</taxon>
        <taxon>Pterygota</taxon>
        <taxon>Neoptera</taxon>
        <taxon>Endopterygota</taxon>
        <taxon>Lepidoptera</taxon>
        <taxon>Glossata</taxon>
        <taxon>Ditrysia</taxon>
        <taxon>Bombycoidea</taxon>
        <taxon>Lasiocampidae</taxon>
        <taxon>Dendrolimus</taxon>
    </lineage>
</organism>
<dbReference type="EMBL" id="CM034393">
    <property type="protein sequence ID" value="KAJ0179735.1"/>
    <property type="molecule type" value="Genomic_DNA"/>
</dbReference>
<sequence>MPVKSGFLIFFLSSTIWSFASGQTGFLPGNVTLPPELRDKVNDTQIEIIQNKTKEHFKAKCEQNGGIEAYEKAQNAGADLTKCLQGLVDVSVLQAEIENAKPHGSIDEVFKKYCDKKQDFLGCAKQMLDTTKLCFSKRERDNIKIVTNITQQLAEFVCFKDGDRIALFIAEGGQECFEDKREDIQECSKSIFGTELSLGMQLDNITSENVPQLSFDKTQCDQLSQLQLCIVDVLSTCTKPTTANIVESLFKYVRNGTPCKKYPVKTEPDAPGSASGLTIASASIATVVIAALYL</sequence>
<accession>A0ACC1D7F7</accession>